<protein>
    <recommendedName>
        <fullName evidence="3">Phage integrase, N-terminal SAM-like domain</fullName>
    </recommendedName>
</protein>
<proteinExistence type="predicted"/>
<evidence type="ECO:0000313" key="2">
    <source>
        <dbReference type="Proteomes" id="UP000597656"/>
    </source>
</evidence>
<accession>A0ABQ2HW54</accession>
<dbReference type="EMBL" id="BMNC01000004">
    <property type="protein sequence ID" value="GGM93409.1"/>
    <property type="molecule type" value="Genomic_DNA"/>
</dbReference>
<gene>
    <name evidence="1" type="ORF">GCM10011609_33650</name>
</gene>
<evidence type="ECO:0008006" key="3">
    <source>
        <dbReference type="Google" id="ProtNLM"/>
    </source>
</evidence>
<dbReference type="Proteomes" id="UP000597656">
    <property type="component" value="Unassembled WGS sequence"/>
</dbReference>
<reference evidence="2" key="1">
    <citation type="journal article" date="2019" name="Int. J. Syst. Evol. Microbiol.">
        <title>The Global Catalogue of Microorganisms (GCM) 10K type strain sequencing project: providing services to taxonomists for standard genome sequencing and annotation.</title>
        <authorList>
            <consortium name="The Broad Institute Genomics Platform"/>
            <consortium name="The Broad Institute Genome Sequencing Center for Infectious Disease"/>
            <person name="Wu L."/>
            <person name="Ma J."/>
        </authorList>
    </citation>
    <scope>NUCLEOTIDE SEQUENCE [LARGE SCALE GENOMIC DNA]</scope>
    <source>
        <strain evidence="2">CGMCC 4.7319</strain>
    </source>
</reference>
<name>A0ABQ2HW54_9PSEU</name>
<comment type="caution">
    <text evidence="1">The sequence shown here is derived from an EMBL/GenBank/DDBJ whole genome shotgun (WGS) entry which is preliminary data.</text>
</comment>
<sequence>MTWSRARLEISGPLAWYAAGFAEWLGHNGYAPTTVRTHQRRMIRLSRWIQTAGIDSAEFVPATVAAFISAQSAVGRFLD</sequence>
<organism evidence="1 2">
    <name type="scientific">Lentzea pudingi</name>
    <dbReference type="NCBI Taxonomy" id="1789439"/>
    <lineage>
        <taxon>Bacteria</taxon>
        <taxon>Bacillati</taxon>
        <taxon>Actinomycetota</taxon>
        <taxon>Actinomycetes</taxon>
        <taxon>Pseudonocardiales</taxon>
        <taxon>Pseudonocardiaceae</taxon>
        <taxon>Lentzea</taxon>
    </lineage>
</organism>
<keyword evidence="2" id="KW-1185">Reference proteome</keyword>
<evidence type="ECO:0000313" key="1">
    <source>
        <dbReference type="EMBL" id="GGM93409.1"/>
    </source>
</evidence>